<comment type="subcellular location">
    <subcellularLocation>
        <location evidence="1">Cell outer membrane</location>
        <topology evidence="1">Peripheral membrane protein</topology>
    </subcellularLocation>
</comment>
<feature type="domain" description="Solute-binding protein family 3/N-terminal" evidence="6">
    <location>
        <begin position="275"/>
        <end position="483"/>
    </location>
</feature>
<protein>
    <submittedName>
        <fullName evidence="7">Membrane-bound lytic murein transglycosylase F</fullName>
        <ecNumber evidence="7">4.2.2.-</ecNumber>
    </submittedName>
</protein>
<keyword evidence="4" id="KW-0998">Cell outer membrane</keyword>
<dbReference type="PANTHER" id="PTHR35936">
    <property type="entry name" value="MEMBRANE-BOUND LYTIC MUREIN TRANSGLYCOSYLASE F"/>
    <property type="match status" value="1"/>
</dbReference>
<dbReference type="EMBL" id="CAKLPX010000001">
    <property type="protein sequence ID" value="CAH0990449.1"/>
    <property type="molecule type" value="Genomic_DNA"/>
</dbReference>
<dbReference type="InterPro" id="IPR001638">
    <property type="entry name" value="Solute-binding_3/MltF_N"/>
</dbReference>
<dbReference type="SMART" id="SM00062">
    <property type="entry name" value="PBPb"/>
    <property type="match status" value="1"/>
</dbReference>
<keyword evidence="7" id="KW-0456">Lyase</keyword>
<dbReference type="Pfam" id="PF01464">
    <property type="entry name" value="SLT"/>
    <property type="match status" value="1"/>
</dbReference>
<evidence type="ECO:0000256" key="3">
    <source>
        <dbReference type="ARBA" id="ARBA00022729"/>
    </source>
</evidence>
<dbReference type="CDD" id="cd13403">
    <property type="entry name" value="MLTF-like"/>
    <property type="match status" value="1"/>
</dbReference>
<dbReference type="RefSeq" id="WP_237443135.1">
    <property type="nucleotide sequence ID" value="NZ_CAKLPX010000001.1"/>
</dbReference>
<evidence type="ECO:0000313" key="7">
    <source>
        <dbReference type="EMBL" id="CAH0990449.1"/>
    </source>
</evidence>
<evidence type="ECO:0000256" key="1">
    <source>
        <dbReference type="ARBA" id="ARBA00004339"/>
    </source>
</evidence>
<accession>A0ABM9ACN9</accession>
<sequence length="668" mass="75735">MASNKNTLVLLALMLVVMLFGCSGDEEVAAAGTDEKVVVNEVYRGDLSAISQRGVLRIAGVKNDYAAELNRSGLPAVTYLDYADAFAKSLELTPVWSHYDDLSSALASADAGLSDLVMSNITVTETRRQRYKVDFSRPLMFVDEIIVGPREKVLQDYSEFAVTVDSSYLDTLSKTDYTLILLKGSTTEDEILDRISDEQDAVFTLMDDDLVAGLISSYPRLQTFGSLDQAREIGWAFRQQSPAFKEVLNQFLISSDLLFYPKEQRGWQQIKQSGVLRIATFNSPTTYYMTQGYHEGFEYDLLHMFAKQNGLEIRVMLVDNLEKLFSALAEGDVDIVAAGLRPTNERSATMQATDTYLYSKPFLLSKDDIENPIVALNPKSAYVESLLNMGYQVDGVPLSSSGSLAYRVMQGFYPSTVVNGHFAKLIAVVYPDVTLKPLSEEPLPHVWYHSKDDEFNQALNSFIKKEYRGKNYNILYKQYFEKVKAKNVPTEVVEGQPLSPYDDLFKKYADLYQYDWRLLAAQAFQESRFNAKATSHKGAKGLMQVMPRTGRSYGVTKLYDPEQSIIVASKHLRWLYDRFPTVKLSSEKLWFTLAAYNAGHGHIRDAMALARKRGLNDEIWEGNVEQAMLLLGDPKYYKQARYGYVRGEEPVAYVREIRERYRIYTHSH</sequence>
<proteinExistence type="inferred from homology"/>
<dbReference type="Gene3D" id="1.10.530.10">
    <property type="match status" value="1"/>
</dbReference>
<dbReference type="Pfam" id="PF00497">
    <property type="entry name" value="SBP_bac_3"/>
    <property type="match status" value="2"/>
</dbReference>
<dbReference type="Gene3D" id="3.40.190.10">
    <property type="entry name" value="Periplasmic binding protein-like II"/>
    <property type="match status" value="4"/>
</dbReference>
<feature type="chain" id="PRO_5045431158" evidence="5">
    <location>
        <begin position="26"/>
        <end position="668"/>
    </location>
</feature>
<dbReference type="PROSITE" id="PS51257">
    <property type="entry name" value="PROKAR_LIPOPROTEIN"/>
    <property type="match status" value="1"/>
</dbReference>
<reference evidence="7" key="1">
    <citation type="submission" date="2021-12" db="EMBL/GenBank/DDBJ databases">
        <authorList>
            <person name="Rodrigo-Torres L."/>
            <person name="Arahal R. D."/>
            <person name="Lucena T."/>
        </authorList>
    </citation>
    <scope>NUCLEOTIDE SEQUENCE</scope>
    <source>
        <strain evidence="7">CECT 8267</strain>
    </source>
</reference>
<dbReference type="PANTHER" id="PTHR35936:SF32">
    <property type="entry name" value="MEMBRANE-BOUND LYTIC MUREIN TRANSGLYCOSYLASE F"/>
    <property type="match status" value="1"/>
</dbReference>
<feature type="signal peptide" evidence="5">
    <location>
        <begin position="1"/>
        <end position="25"/>
    </location>
</feature>
<evidence type="ECO:0000259" key="6">
    <source>
        <dbReference type="SMART" id="SM00062"/>
    </source>
</evidence>
<evidence type="ECO:0000256" key="5">
    <source>
        <dbReference type="SAM" id="SignalP"/>
    </source>
</evidence>
<dbReference type="Proteomes" id="UP000838100">
    <property type="component" value="Unassembled WGS sequence"/>
</dbReference>
<dbReference type="CDD" id="cd01009">
    <property type="entry name" value="PBP2_YfhD_N"/>
    <property type="match status" value="1"/>
</dbReference>
<organism evidence="7 8">
    <name type="scientific">Sinobacterium norvegicum</name>
    <dbReference type="NCBI Taxonomy" id="1641715"/>
    <lineage>
        <taxon>Bacteria</taxon>
        <taxon>Pseudomonadati</taxon>
        <taxon>Pseudomonadota</taxon>
        <taxon>Gammaproteobacteria</taxon>
        <taxon>Cellvibrionales</taxon>
        <taxon>Spongiibacteraceae</taxon>
        <taxon>Sinobacterium</taxon>
    </lineage>
</organism>
<evidence type="ECO:0000313" key="8">
    <source>
        <dbReference type="Proteomes" id="UP000838100"/>
    </source>
</evidence>
<dbReference type="EC" id="4.2.2.-" evidence="7"/>
<evidence type="ECO:0000256" key="2">
    <source>
        <dbReference type="ARBA" id="ARBA00010333"/>
    </source>
</evidence>
<dbReference type="InterPro" id="IPR008258">
    <property type="entry name" value="Transglycosylase_SLT_dom_1"/>
</dbReference>
<keyword evidence="3 5" id="KW-0732">Signal</keyword>
<dbReference type="SUPFAM" id="SSF53955">
    <property type="entry name" value="Lysozyme-like"/>
    <property type="match status" value="1"/>
</dbReference>
<dbReference type="SUPFAM" id="SSF53850">
    <property type="entry name" value="Periplasmic binding protein-like II"/>
    <property type="match status" value="2"/>
</dbReference>
<name>A0ABM9ACN9_9GAMM</name>
<comment type="caution">
    <text evidence="7">The sequence shown here is derived from an EMBL/GenBank/DDBJ whole genome shotgun (WGS) entry which is preliminary data.</text>
</comment>
<comment type="similarity">
    <text evidence="2">Belongs to the bacterial solute-binding protein 3 family.</text>
</comment>
<evidence type="ECO:0000256" key="4">
    <source>
        <dbReference type="ARBA" id="ARBA00023237"/>
    </source>
</evidence>
<dbReference type="GO" id="GO:0016829">
    <property type="term" value="F:lyase activity"/>
    <property type="evidence" value="ECO:0007669"/>
    <property type="project" value="UniProtKB-KW"/>
</dbReference>
<gene>
    <name evidence="7" type="primary">mltF_1</name>
    <name evidence="7" type="ORF">SIN8267_00541</name>
</gene>
<dbReference type="InterPro" id="IPR023346">
    <property type="entry name" value="Lysozyme-like_dom_sf"/>
</dbReference>
<keyword evidence="8" id="KW-1185">Reference proteome</keyword>
<keyword evidence="4" id="KW-0472">Membrane</keyword>